<evidence type="ECO:0000256" key="4">
    <source>
        <dbReference type="ARBA" id="ARBA00022679"/>
    </source>
</evidence>
<evidence type="ECO:0000256" key="5">
    <source>
        <dbReference type="ARBA" id="ARBA00022695"/>
    </source>
</evidence>
<evidence type="ECO:0000256" key="6">
    <source>
        <dbReference type="ARBA" id="ARBA00023229"/>
    </source>
</evidence>
<dbReference type="CDD" id="cd02516">
    <property type="entry name" value="CDP-ME_synthetase"/>
    <property type="match status" value="1"/>
</dbReference>
<evidence type="ECO:0000256" key="7">
    <source>
        <dbReference type="HAMAP-Rule" id="MF_00108"/>
    </source>
</evidence>
<evidence type="ECO:0000313" key="8">
    <source>
        <dbReference type="EMBL" id="GEK77369.1"/>
    </source>
</evidence>
<dbReference type="PANTHER" id="PTHR32125:SF4">
    <property type="entry name" value="2-C-METHYL-D-ERYTHRITOL 4-PHOSPHATE CYTIDYLYLTRANSFERASE, CHLOROPLASTIC"/>
    <property type="match status" value="1"/>
</dbReference>
<sequence length="245" mass="27174">MKHLYVFYRANNMKNNNSIAAIVPAAGVGSRMQHSAPKQYIKLAGKTILEHTLCKLSQLKSLSQIVVAVSQTDPFFDSLAHIDSRILRANGGQERADSVLNSLLFLENNPPEWVLVHDAARPLVTINDIETLIAHCIADDEGGILASKVKDTIKRGNTHSEQTVPRDDLWQALTPQLFKYDELKSALQRALCEGVTITDEASAIEWANKPVKLIAGRSDNIKITTPEDLDLARFLLNKQQNEQAL</sequence>
<dbReference type="InterPro" id="IPR029044">
    <property type="entry name" value="Nucleotide-diphossugar_trans"/>
</dbReference>
<dbReference type="PANTHER" id="PTHR32125">
    <property type="entry name" value="2-C-METHYL-D-ERYTHRITOL 4-PHOSPHATE CYTIDYLYLTRANSFERASE, CHLOROPLASTIC"/>
    <property type="match status" value="1"/>
</dbReference>
<comment type="pathway">
    <text evidence="2 7">Isoprenoid biosynthesis; isopentenyl diphosphate biosynthesis via DXP pathway; isopentenyl diphosphate from 1-deoxy-D-xylulose 5-phosphate: step 2/6.</text>
</comment>
<proteinExistence type="inferred from homology"/>
<protein>
    <recommendedName>
        <fullName evidence="7">2-C-methyl-D-erythritol 4-phosphate cytidylyltransferase</fullName>
        <ecNumber evidence="7">2.7.7.60</ecNumber>
    </recommendedName>
    <alternativeName>
        <fullName evidence="7">4-diphosphocytidyl-2C-methyl-D-erythritol synthase</fullName>
    </alternativeName>
    <alternativeName>
        <fullName evidence="7">MEP cytidylyltransferase</fullName>
        <shortName evidence="7">MCT</shortName>
    </alternativeName>
</protein>
<comment type="function">
    <text evidence="7">Catalyzes the formation of 4-diphosphocytidyl-2-C-methyl-D-erythritol from CTP and 2-C-methyl-D-erythritol 4-phosphate (MEP).</text>
</comment>
<comment type="caution">
    <text evidence="8">The sequence shown here is derived from an EMBL/GenBank/DDBJ whole genome shotgun (WGS) entry which is preliminary data.</text>
</comment>
<organism evidence="8 9">
    <name type="scientific">Pseudoalteromonas atlantica</name>
    <name type="common">Alteromonas atlantica</name>
    <dbReference type="NCBI Taxonomy" id="288"/>
    <lineage>
        <taxon>Bacteria</taxon>
        <taxon>Pseudomonadati</taxon>
        <taxon>Pseudomonadota</taxon>
        <taxon>Gammaproteobacteria</taxon>
        <taxon>Alteromonadales</taxon>
        <taxon>Pseudoalteromonadaceae</taxon>
        <taxon>Pseudoalteromonas</taxon>
    </lineage>
</organism>
<dbReference type="PROSITE" id="PS01295">
    <property type="entry name" value="ISPD"/>
    <property type="match status" value="1"/>
</dbReference>
<feature type="site" description="Positions MEP for the nucleophilic attack" evidence="7">
    <location>
        <position position="166"/>
    </location>
</feature>
<dbReference type="EMBL" id="BJUT01000033">
    <property type="protein sequence ID" value="GEK77369.1"/>
    <property type="molecule type" value="Genomic_DNA"/>
</dbReference>
<dbReference type="InterPro" id="IPR034683">
    <property type="entry name" value="IspD/TarI"/>
</dbReference>
<evidence type="ECO:0000256" key="3">
    <source>
        <dbReference type="ARBA" id="ARBA00009789"/>
    </source>
</evidence>
<name>A0ABQ0UFY0_PSEAF</name>
<evidence type="ECO:0000256" key="2">
    <source>
        <dbReference type="ARBA" id="ARBA00004787"/>
    </source>
</evidence>
<reference evidence="8 9" key="1">
    <citation type="submission" date="2019-07" db="EMBL/GenBank/DDBJ databases">
        <title>Whole genome shotgun sequence of Pseudoalteromonas atlantica NBRC 103033.</title>
        <authorList>
            <person name="Hosoyama A."/>
            <person name="Uohara A."/>
            <person name="Ohji S."/>
            <person name="Ichikawa N."/>
        </authorList>
    </citation>
    <scope>NUCLEOTIDE SEQUENCE [LARGE SCALE GENOMIC DNA]</scope>
    <source>
        <strain evidence="8 9">NBRC 103033</strain>
    </source>
</reference>
<dbReference type="HAMAP" id="MF_00108">
    <property type="entry name" value="IspD"/>
    <property type="match status" value="1"/>
</dbReference>
<feature type="site" description="Positions MEP for the nucleophilic attack" evidence="7">
    <location>
        <position position="222"/>
    </location>
</feature>
<dbReference type="EC" id="2.7.7.60" evidence="7"/>
<comment type="similarity">
    <text evidence="3 7">Belongs to the IspD/TarI cytidylyltransferase family. IspD subfamily.</text>
</comment>
<dbReference type="GO" id="GO:0016779">
    <property type="term" value="F:nucleotidyltransferase activity"/>
    <property type="evidence" value="ECO:0007669"/>
    <property type="project" value="UniProtKB-KW"/>
</dbReference>
<keyword evidence="6 7" id="KW-0414">Isoprene biosynthesis</keyword>
<keyword evidence="4 7" id="KW-0808">Transferase</keyword>
<dbReference type="Proteomes" id="UP000321189">
    <property type="component" value="Unassembled WGS sequence"/>
</dbReference>
<feature type="site" description="Transition state stabilizer" evidence="7">
    <location>
        <position position="31"/>
    </location>
</feature>
<gene>
    <name evidence="7 8" type="primary">ispD</name>
    <name evidence="8" type="ORF">PAT01_26730</name>
</gene>
<dbReference type="SUPFAM" id="SSF53448">
    <property type="entry name" value="Nucleotide-diphospho-sugar transferases"/>
    <property type="match status" value="1"/>
</dbReference>
<dbReference type="InterPro" id="IPR050088">
    <property type="entry name" value="IspD/TarI_cytidylyltransf_bact"/>
</dbReference>
<dbReference type="Gene3D" id="3.90.550.10">
    <property type="entry name" value="Spore Coat Polysaccharide Biosynthesis Protein SpsA, Chain A"/>
    <property type="match status" value="1"/>
</dbReference>
<dbReference type="InterPro" id="IPR018294">
    <property type="entry name" value="ISPD_synthase_CS"/>
</dbReference>
<dbReference type="Pfam" id="PF01128">
    <property type="entry name" value="IspD"/>
    <property type="match status" value="1"/>
</dbReference>
<comment type="catalytic activity">
    <reaction evidence="1 7">
        <text>2-C-methyl-D-erythritol 4-phosphate + CTP + H(+) = 4-CDP-2-C-methyl-D-erythritol + diphosphate</text>
        <dbReference type="Rhea" id="RHEA:13429"/>
        <dbReference type="ChEBI" id="CHEBI:15378"/>
        <dbReference type="ChEBI" id="CHEBI:33019"/>
        <dbReference type="ChEBI" id="CHEBI:37563"/>
        <dbReference type="ChEBI" id="CHEBI:57823"/>
        <dbReference type="ChEBI" id="CHEBI:58262"/>
        <dbReference type="EC" id="2.7.7.60"/>
    </reaction>
</comment>
<keyword evidence="9" id="KW-1185">Reference proteome</keyword>
<accession>A0ABQ0UFY0</accession>
<evidence type="ECO:0000256" key="1">
    <source>
        <dbReference type="ARBA" id="ARBA00001282"/>
    </source>
</evidence>
<dbReference type="NCBIfam" id="TIGR00453">
    <property type="entry name" value="ispD"/>
    <property type="match status" value="1"/>
</dbReference>
<feature type="site" description="Transition state stabilizer" evidence="7">
    <location>
        <position position="38"/>
    </location>
</feature>
<evidence type="ECO:0000313" key="9">
    <source>
        <dbReference type="Proteomes" id="UP000321189"/>
    </source>
</evidence>
<dbReference type="InterPro" id="IPR001228">
    <property type="entry name" value="IspD"/>
</dbReference>
<keyword evidence="5 7" id="KW-0548">Nucleotidyltransferase</keyword>